<dbReference type="InterPro" id="IPR050132">
    <property type="entry name" value="Gln/Glu-tRNA_Ligase"/>
</dbReference>
<dbReference type="GO" id="GO:0005524">
    <property type="term" value="F:ATP binding"/>
    <property type="evidence" value="ECO:0007669"/>
    <property type="project" value="UniProtKB-UniRule"/>
</dbReference>
<feature type="short sequence motif" description="'HIGH' region" evidence="10">
    <location>
        <begin position="107"/>
        <end position="117"/>
    </location>
</feature>
<keyword evidence="4 10" id="KW-0436">Ligase</keyword>
<reference evidence="14" key="1">
    <citation type="submission" date="2019-06" db="EMBL/GenBank/DDBJ databases">
        <title>Methanoculleus strain from Tamsui River, Taipei, Taiwan.</title>
        <authorList>
            <person name="You Y.-T."/>
            <person name="Chen S.-C."/>
            <person name="Lai S.-J."/>
            <person name="Lee Y.-C."/>
            <person name="Lai M.-C."/>
        </authorList>
    </citation>
    <scope>NUCLEOTIDE SEQUENCE</scope>
    <source>
        <strain evidence="14">Afa-1</strain>
    </source>
</reference>
<evidence type="ECO:0000256" key="5">
    <source>
        <dbReference type="ARBA" id="ARBA00022741"/>
    </source>
</evidence>
<dbReference type="SUPFAM" id="SSF52374">
    <property type="entry name" value="Nucleotidylyl transferase"/>
    <property type="match status" value="1"/>
</dbReference>
<evidence type="ECO:0000259" key="13">
    <source>
        <dbReference type="Pfam" id="PF20974"/>
    </source>
</evidence>
<evidence type="ECO:0000256" key="9">
    <source>
        <dbReference type="ARBA" id="ARBA00048351"/>
    </source>
</evidence>
<evidence type="ECO:0000256" key="8">
    <source>
        <dbReference type="ARBA" id="ARBA00023146"/>
    </source>
</evidence>
<feature type="domain" description="tRNA synthetases class I (E and Q) anti-codon binding" evidence="13">
    <location>
        <begin position="499"/>
        <end position="547"/>
    </location>
</feature>
<dbReference type="InterPro" id="IPR011035">
    <property type="entry name" value="Ribosomal_bL25/Gln-tRNA_synth"/>
</dbReference>
<dbReference type="Gene3D" id="2.40.240.100">
    <property type="match status" value="1"/>
</dbReference>
<keyword evidence="3 10" id="KW-0963">Cytoplasm</keyword>
<evidence type="ECO:0000256" key="10">
    <source>
        <dbReference type="HAMAP-Rule" id="MF_02076"/>
    </source>
</evidence>
<dbReference type="PRINTS" id="PR00987">
    <property type="entry name" value="TRNASYNTHGLU"/>
</dbReference>
<dbReference type="Pfam" id="PF00749">
    <property type="entry name" value="tRNA-synt_1c"/>
    <property type="match status" value="1"/>
</dbReference>
<dbReference type="RefSeq" id="WP_261596776.1">
    <property type="nucleotide sequence ID" value="NZ_VHLL01000002.1"/>
</dbReference>
<dbReference type="InterPro" id="IPR020056">
    <property type="entry name" value="Rbsml_bL25/Gln-tRNA_synth_N"/>
</dbReference>
<comment type="catalytic activity">
    <reaction evidence="9 10">
        <text>tRNA(Glu) + L-glutamate + ATP = L-glutamyl-tRNA(Glu) + AMP + diphosphate</text>
        <dbReference type="Rhea" id="RHEA:23540"/>
        <dbReference type="Rhea" id="RHEA-COMP:9663"/>
        <dbReference type="Rhea" id="RHEA-COMP:9680"/>
        <dbReference type="ChEBI" id="CHEBI:29985"/>
        <dbReference type="ChEBI" id="CHEBI:30616"/>
        <dbReference type="ChEBI" id="CHEBI:33019"/>
        <dbReference type="ChEBI" id="CHEBI:78442"/>
        <dbReference type="ChEBI" id="CHEBI:78520"/>
        <dbReference type="ChEBI" id="CHEBI:456215"/>
        <dbReference type="EC" id="6.1.1.17"/>
    </reaction>
</comment>
<protein>
    <recommendedName>
        <fullName evidence="10">Glutamate--tRNA ligase</fullName>
        <ecNumber evidence="10">6.1.1.17</ecNumber>
    </recommendedName>
    <alternativeName>
        <fullName evidence="10">Glutamyl-tRNA synthetase</fullName>
        <shortName evidence="10">GluRS</shortName>
    </alternativeName>
</protein>
<name>A0A9E4ZMU7_9EURY</name>
<comment type="subcellular location">
    <subcellularLocation>
        <location evidence="1 10">Cytoplasm</location>
    </subcellularLocation>
</comment>
<dbReference type="PROSITE" id="PS00178">
    <property type="entry name" value="AA_TRNA_LIGASE_I"/>
    <property type="match status" value="1"/>
</dbReference>
<dbReference type="GO" id="GO:0032991">
    <property type="term" value="C:protein-containing complex"/>
    <property type="evidence" value="ECO:0007669"/>
    <property type="project" value="UniProtKB-ARBA"/>
</dbReference>
<dbReference type="EC" id="6.1.1.17" evidence="10"/>
<dbReference type="GO" id="GO:0005829">
    <property type="term" value="C:cytosol"/>
    <property type="evidence" value="ECO:0007669"/>
    <property type="project" value="TreeGrafter"/>
</dbReference>
<dbReference type="Pfam" id="PF20974">
    <property type="entry name" value="tRNA-synt_1c_C2"/>
    <property type="match status" value="1"/>
</dbReference>
<dbReference type="InterPro" id="IPR020058">
    <property type="entry name" value="Glu/Gln-tRNA-synth_Ib_cat-dom"/>
</dbReference>
<dbReference type="GO" id="GO:0004818">
    <property type="term" value="F:glutamate-tRNA ligase activity"/>
    <property type="evidence" value="ECO:0007669"/>
    <property type="project" value="UniProtKB-UniRule"/>
</dbReference>
<dbReference type="PANTHER" id="PTHR43097">
    <property type="entry name" value="GLUTAMINE-TRNA LIGASE"/>
    <property type="match status" value="1"/>
</dbReference>
<dbReference type="InterPro" id="IPR014729">
    <property type="entry name" value="Rossmann-like_a/b/a_fold"/>
</dbReference>
<comment type="similarity">
    <text evidence="2 10">Belongs to the class-I aminoacyl-tRNA synthetase family. Glutamate--tRNA ligase type 2 subfamily.</text>
</comment>
<dbReference type="SUPFAM" id="SSF50715">
    <property type="entry name" value="Ribosomal protein L25-like"/>
    <property type="match status" value="1"/>
</dbReference>
<evidence type="ECO:0000256" key="6">
    <source>
        <dbReference type="ARBA" id="ARBA00022840"/>
    </source>
</evidence>
<evidence type="ECO:0000259" key="11">
    <source>
        <dbReference type="Pfam" id="PF00749"/>
    </source>
</evidence>
<dbReference type="Gene3D" id="2.40.240.10">
    <property type="entry name" value="Ribosomal Protein L25, Chain P"/>
    <property type="match status" value="1"/>
</dbReference>
<keyword evidence="6 10" id="KW-0067">ATP-binding</keyword>
<evidence type="ECO:0000313" key="15">
    <source>
        <dbReference type="Proteomes" id="UP001065682"/>
    </source>
</evidence>
<evidence type="ECO:0000313" key="14">
    <source>
        <dbReference type="EMBL" id="MCT8336711.1"/>
    </source>
</evidence>
<dbReference type="NCBIfam" id="NF003169">
    <property type="entry name" value="PRK04156.1"/>
    <property type="match status" value="1"/>
</dbReference>
<keyword evidence="5 10" id="KW-0547">Nucleotide-binding</keyword>
<keyword evidence="15" id="KW-1185">Reference proteome</keyword>
<dbReference type="InterPro" id="IPR049437">
    <property type="entry name" value="tRNA-synt_1c_C2"/>
</dbReference>
<dbReference type="HAMAP" id="MF_02076">
    <property type="entry name" value="Glu_tRNA_synth_type2"/>
    <property type="match status" value="1"/>
</dbReference>
<dbReference type="NCBIfam" id="TIGR00463">
    <property type="entry name" value="gltX_arch"/>
    <property type="match status" value="1"/>
</dbReference>
<evidence type="ECO:0000256" key="2">
    <source>
        <dbReference type="ARBA" id="ARBA00008927"/>
    </source>
</evidence>
<evidence type="ECO:0000259" key="12">
    <source>
        <dbReference type="Pfam" id="PF03950"/>
    </source>
</evidence>
<dbReference type="Gene3D" id="3.40.50.620">
    <property type="entry name" value="HUPs"/>
    <property type="match status" value="1"/>
</dbReference>
<feature type="domain" description="Glutamyl/glutaminyl-tRNA synthetase class Ib catalytic" evidence="11">
    <location>
        <begin position="101"/>
        <end position="400"/>
    </location>
</feature>
<dbReference type="Proteomes" id="UP001065682">
    <property type="component" value="Unassembled WGS sequence"/>
</dbReference>
<dbReference type="InterPro" id="IPR001412">
    <property type="entry name" value="aa-tRNA-synth_I_CS"/>
</dbReference>
<evidence type="ECO:0000256" key="3">
    <source>
        <dbReference type="ARBA" id="ARBA00022490"/>
    </source>
</evidence>
<evidence type="ECO:0000256" key="4">
    <source>
        <dbReference type="ARBA" id="ARBA00022598"/>
    </source>
</evidence>
<evidence type="ECO:0000256" key="1">
    <source>
        <dbReference type="ARBA" id="ARBA00004496"/>
    </source>
</evidence>
<dbReference type="InterPro" id="IPR020059">
    <property type="entry name" value="Glu/Gln-tRNA-synth_Ib_codon-bd"/>
</dbReference>
<dbReference type="PANTHER" id="PTHR43097:SF5">
    <property type="entry name" value="GLUTAMATE--TRNA LIGASE"/>
    <property type="match status" value="1"/>
</dbReference>
<dbReference type="InterPro" id="IPR000924">
    <property type="entry name" value="Glu/Gln-tRNA-synth"/>
</dbReference>
<dbReference type="InterPro" id="IPR004526">
    <property type="entry name" value="Glu-tRNA-synth_arc/euk"/>
</dbReference>
<keyword evidence="8 10" id="KW-0030">Aminoacyl-tRNA synthetase</keyword>
<comment type="function">
    <text evidence="10">Catalyzes the attachment of glutamate to tRNA(Glu) in a two-step reaction: glutamate is first activated by ATP to form Glu-AMP and then transferred to the acceptor end of tRNA(Glu).</text>
</comment>
<dbReference type="AlphaFoldDB" id="A0A9E4ZMU7"/>
<proteinExistence type="inferred from homology"/>
<feature type="domain" description="Glutamyl/glutaminyl-tRNA synthetase class Ib anti-codon binding" evidence="12">
    <location>
        <begin position="406"/>
        <end position="474"/>
    </location>
</feature>
<keyword evidence="7 10" id="KW-0648">Protein biosynthesis</keyword>
<organism evidence="14 15">
    <name type="scientific">Methanoculleus formosensis</name>
    <dbReference type="NCBI Taxonomy" id="2590886"/>
    <lineage>
        <taxon>Archaea</taxon>
        <taxon>Methanobacteriati</taxon>
        <taxon>Methanobacteriota</taxon>
        <taxon>Stenosarchaea group</taxon>
        <taxon>Methanomicrobia</taxon>
        <taxon>Methanomicrobiales</taxon>
        <taxon>Methanomicrobiaceae</taxon>
        <taxon>Methanoculleus</taxon>
    </lineage>
</organism>
<dbReference type="GO" id="GO:0043604">
    <property type="term" value="P:amide biosynthetic process"/>
    <property type="evidence" value="ECO:0007669"/>
    <property type="project" value="TreeGrafter"/>
</dbReference>
<accession>A0A9E4ZMU7</accession>
<dbReference type="GO" id="GO:0006424">
    <property type="term" value="P:glutamyl-tRNA aminoacylation"/>
    <property type="evidence" value="ECO:0007669"/>
    <property type="project" value="UniProtKB-UniRule"/>
</dbReference>
<sequence>METDIERLLFIYALQNAVKHDSAPKSGTVIGTVLGKHPEFRSRAKELGPLAGKAIAEVAAMSAAERRSRLEELAPELVAELTETHEKSRELPALEGAENGVVMRFAPNPSGPLHLGHARASVLNDYYVKRYGGRYVLRVEDTDPRRVDPEAYAMVLEDIEWLGLGITDIVYQSDRLDIYYDWCRRLIELGGGYVCVCDSERFRELKLKGKACPCRERTVEENLELWQKMLDQEFYEGDATVRVKTELDHPDPAMRDYSAMRIVNTPLHPRVENTVFPLMNFSVAVDDHLLGITHVIRGKDHIANTRRQRYLFDYFGWKPPVYRHYGRMGISGVVLSTSGMREGIKSGLYTGWDDIHLGTMRAIARRGIEPEAVRNAMIDIGIGETDISFSWENLYSRNKEIVDPKANRYFFVPDPVEVTVEDAPYREAHAALHPGDPARGVRTLVAEGRILLPRADIEGRSMVRLKDLYNVGIAWDGDTPRVSYAGDALEDARREKAPIIQWLPADAKLPCTLLQQDGTLEGFCEPSVAGEANRVVQFERIGFARVDSVEGGRVSAYFAHR</sequence>
<evidence type="ECO:0000256" key="7">
    <source>
        <dbReference type="ARBA" id="ARBA00022917"/>
    </source>
</evidence>
<comment type="caution">
    <text evidence="14">The sequence shown here is derived from an EMBL/GenBank/DDBJ whole genome shotgun (WGS) entry which is preliminary data.</text>
</comment>
<dbReference type="Pfam" id="PF03950">
    <property type="entry name" value="tRNA-synt_1c_C"/>
    <property type="match status" value="1"/>
</dbReference>
<gene>
    <name evidence="10" type="primary">gltX</name>
    <name evidence="14" type="ORF">FKB36_04185</name>
</gene>
<dbReference type="EMBL" id="VHLL01000002">
    <property type="protein sequence ID" value="MCT8336711.1"/>
    <property type="molecule type" value="Genomic_DNA"/>
</dbReference>